<organism evidence="2">
    <name type="scientific">uncultured delta proteobacterium</name>
    <dbReference type="NCBI Taxonomy" id="34034"/>
    <lineage>
        <taxon>Bacteria</taxon>
        <taxon>Deltaproteobacteria</taxon>
        <taxon>environmental samples</taxon>
    </lineage>
</organism>
<gene>
    <name evidence="2" type="ORF">KL86DPRO_60218</name>
</gene>
<name>A0A212KFU2_9DELT</name>
<dbReference type="EMBL" id="FLUQ01000006">
    <property type="protein sequence ID" value="SBW10590.1"/>
    <property type="molecule type" value="Genomic_DNA"/>
</dbReference>
<evidence type="ECO:0000313" key="2">
    <source>
        <dbReference type="EMBL" id="SBW10590.1"/>
    </source>
</evidence>
<proteinExistence type="predicted"/>
<protein>
    <submittedName>
        <fullName evidence="2">Uncharacterized protein</fullName>
    </submittedName>
</protein>
<feature type="region of interest" description="Disordered" evidence="1">
    <location>
        <begin position="53"/>
        <end position="100"/>
    </location>
</feature>
<dbReference type="AlphaFoldDB" id="A0A212KFU2"/>
<dbReference type="InterPro" id="IPR035225">
    <property type="entry name" value="DUF5338"/>
</dbReference>
<feature type="compositionally biased region" description="Basic residues" evidence="1">
    <location>
        <begin position="53"/>
        <end position="65"/>
    </location>
</feature>
<sequence length="100" mass="11198">MPGSARVEYFACREDVEVMLAKGYSVQMVYEQMQEQGRVTCSYSAFCDYVRGGGKRLHSRRKGKQKAPLSTPARTDGPKIINQSQGSFPDPRSMNMKDGI</sequence>
<reference evidence="2" key="1">
    <citation type="submission" date="2016-04" db="EMBL/GenBank/DDBJ databases">
        <authorList>
            <person name="Evans L.H."/>
            <person name="Alamgir A."/>
            <person name="Owens N."/>
            <person name="Weber N.D."/>
            <person name="Virtaneva K."/>
            <person name="Barbian K."/>
            <person name="Babar A."/>
            <person name="Rosenke K."/>
        </authorList>
    </citation>
    <scope>NUCLEOTIDE SEQUENCE</scope>
    <source>
        <strain evidence="2">86</strain>
    </source>
</reference>
<evidence type="ECO:0000256" key="1">
    <source>
        <dbReference type="SAM" id="MobiDB-lite"/>
    </source>
</evidence>
<accession>A0A212KFU2</accession>
<dbReference type="Pfam" id="PF17273">
    <property type="entry name" value="DUF5338"/>
    <property type="match status" value="1"/>
</dbReference>